<keyword evidence="14" id="KW-0175">Coiled coil</keyword>
<dbReference type="PANTHER" id="PTHR46244:SF6">
    <property type="entry name" value="PHOSPHOENOLPYRUVATE-PROTEIN PHOSPHOTRANSFERASE"/>
    <property type="match status" value="1"/>
</dbReference>
<dbReference type="Gene3D" id="2.70.70.10">
    <property type="entry name" value="Glucose Permease (Domain IIA)"/>
    <property type="match status" value="1"/>
</dbReference>
<dbReference type="Gene3D" id="3.20.20.60">
    <property type="entry name" value="Phosphoenolpyruvate-binding domains"/>
    <property type="match status" value="1"/>
</dbReference>
<dbReference type="EC" id="2.7.3.9" evidence="5"/>
<evidence type="ECO:0000256" key="12">
    <source>
        <dbReference type="ARBA" id="ARBA00022777"/>
    </source>
</evidence>
<dbReference type="Pfam" id="PF00391">
    <property type="entry name" value="PEP-utilizers"/>
    <property type="match status" value="1"/>
</dbReference>
<dbReference type="InterPro" id="IPR001127">
    <property type="entry name" value="PTS_EIIA_1_perm"/>
</dbReference>
<dbReference type="InterPro" id="IPR000032">
    <property type="entry name" value="HPr-like"/>
</dbReference>
<dbReference type="NCBIfam" id="TIGR01417">
    <property type="entry name" value="PTS_I_fam"/>
    <property type="match status" value="1"/>
</dbReference>
<dbReference type="SUPFAM" id="SSF47831">
    <property type="entry name" value="Enzyme I of the PEP:sugar phosphotransferase system HPr-binding (sub)domain"/>
    <property type="match status" value="1"/>
</dbReference>
<evidence type="ECO:0000313" key="18">
    <source>
        <dbReference type="EMBL" id="GGP22916.1"/>
    </source>
</evidence>
<evidence type="ECO:0000256" key="2">
    <source>
        <dbReference type="ARBA" id="ARBA00001946"/>
    </source>
</evidence>
<evidence type="ECO:0000256" key="4">
    <source>
        <dbReference type="ARBA" id="ARBA00007837"/>
    </source>
</evidence>
<dbReference type="SUPFAM" id="SSF55594">
    <property type="entry name" value="HPr-like"/>
    <property type="match status" value="1"/>
</dbReference>
<evidence type="ECO:0000256" key="1">
    <source>
        <dbReference type="ARBA" id="ARBA00000683"/>
    </source>
</evidence>
<keyword evidence="6" id="KW-0813">Transport</keyword>
<dbReference type="Proteomes" id="UP000637267">
    <property type="component" value="Unassembled WGS sequence"/>
</dbReference>
<protein>
    <recommendedName>
        <fullName evidence="5">phosphoenolpyruvate--protein phosphotransferase</fullName>
        <ecNumber evidence="5">2.7.3.9</ecNumber>
    </recommendedName>
</protein>
<comment type="cofactor">
    <cofactor evidence="2">
        <name>Mg(2+)</name>
        <dbReference type="ChEBI" id="CHEBI:18420"/>
    </cofactor>
</comment>
<feature type="region of interest" description="Disordered" evidence="15">
    <location>
        <begin position="278"/>
        <end position="300"/>
    </location>
</feature>
<dbReference type="Gene3D" id="3.50.30.10">
    <property type="entry name" value="Phosphohistidine domain"/>
    <property type="match status" value="1"/>
</dbReference>
<evidence type="ECO:0000256" key="10">
    <source>
        <dbReference type="ARBA" id="ARBA00022683"/>
    </source>
</evidence>
<dbReference type="Pfam" id="PF02896">
    <property type="entry name" value="PEP-utilizers_C"/>
    <property type="match status" value="1"/>
</dbReference>
<dbReference type="InterPro" id="IPR002114">
    <property type="entry name" value="PTS_HPr_Ser_P_site"/>
</dbReference>
<dbReference type="NCBIfam" id="TIGR00830">
    <property type="entry name" value="PTBA"/>
    <property type="match status" value="1"/>
</dbReference>
<dbReference type="PRINTS" id="PR00107">
    <property type="entry name" value="PHOSPHOCPHPR"/>
</dbReference>
<dbReference type="Gene3D" id="1.10.274.10">
    <property type="entry name" value="PtsI, HPr-binding domain"/>
    <property type="match status" value="1"/>
</dbReference>
<keyword evidence="10" id="KW-0598">Phosphotransferase system</keyword>
<gene>
    <name evidence="18" type="ORF">GCM10010970_29160</name>
</gene>
<dbReference type="Gene3D" id="3.30.1340.10">
    <property type="entry name" value="HPr-like"/>
    <property type="match status" value="1"/>
</dbReference>
<dbReference type="NCBIfam" id="TIGR01003">
    <property type="entry name" value="PTS_HPr_family"/>
    <property type="match status" value="1"/>
</dbReference>
<dbReference type="PROSITE" id="PS51350">
    <property type="entry name" value="PTS_HPR_DOM"/>
    <property type="match status" value="1"/>
</dbReference>
<comment type="similarity">
    <text evidence="4">Belongs to the PEP-utilizing enzyme family.</text>
</comment>
<evidence type="ECO:0000256" key="5">
    <source>
        <dbReference type="ARBA" id="ARBA00012232"/>
    </source>
</evidence>
<keyword evidence="7" id="KW-0963">Cytoplasm</keyword>
<feature type="domain" description="PTS EIIA type-1" evidence="16">
    <location>
        <begin position="44"/>
        <end position="148"/>
    </location>
</feature>
<dbReference type="InterPro" id="IPR011055">
    <property type="entry name" value="Dup_hybrid_motif"/>
</dbReference>
<dbReference type="InterPro" id="IPR000121">
    <property type="entry name" value="PEP_util_C"/>
</dbReference>
<dbReference type="InterPro" id="IPR036637">
    <property type="entry name" value="Phosphohistidine_dom_sf"/>
</dbReference>
<accession>A0ABQ2PBX6</accession>
<comment type="subcellular location">
    <subcellularLocation>
        <location evidence="3">Cytoplasm</location>
    </subcellularLocation>
</comment>
<dbReference type="InterPro" id="IPR050499">
    <property type="entry name" value="PEP-utilizing_PTS_enzyme"/>
</dbReference>
<reference evidence="19" key="1">
    <citation type="journal article" date="2019" name="Int. J. Syst. Evol. Microbiol.">
        <title>The Global Catalogue of Microorganisms (GCM) 10K type strain sequencing project: providing services to taxonomists for standard genome sequencing and annotation.</title>
        <authorList>
            <consortium name="The Broad Institute Genomics Platform"/>
            <consortium name="The Broad Institute Genome Sequencing Center for Infectious Disease"/>
            <person name="Wu L."/>
            <person name="Ma J."/>
        </authorList>
    </citation>
    <scope>NUCLEOTIDE SEQUENCE [LARGE SCALE GENOMIC DNA]</scope>
    <source>
        <strain evidence="19">CGMCC 1.8859</strain>
    </source>
</reference>
<dbReference type="CDD" id="cd00367">
    <property type="entry name" value="PTS-HPr_like"/>
    <property type="match status" value="1"/>
</dbReference>
<proteinExistence type="inferred from homology"/>
<evidence type="ECO:0000256" key="8">
    <source>
        <dbReference type="ARBA" id="ARBA00022597"/>
    </source>
</evidence>
<dbReference type="InterPro" id="IPR006318">
    <property type="entry name" value="PTS_EI-like"/>
</dbReference>
<evidence type="ECO:0000256" key="6">
    <source>
        <dbReference type="ARBA" id="ARBA00022448"/>
    </source>
</evidence>
<dbReference type="PRINTS" id="PR01736">
    <property type="entry name" value="PHPHTRNFRASE"/>
</dbReference>
<evidence type="ECO:0000256" key="13">
    <source>
        <dbReference type="ARBA" id="ARBA00022842"/>
    </source>
</evidence>
<name>A0ABQ2PBX6_9NEIS</name>
<dbReference type="Pfam" id="PF00381">
    <property type="entry name" value="PTS-HPr"/>
    <property type="match status" value="1"/>
</dbReference>
<evidence type="ECO:0000256" key="14">
    <source>
        <dbReference type="SAM" id="Coils"/>
    </source>
</evidence>
<dbReference type="InterPro" id="IPR008731">
    <property type="entry name" value="PTS_EIN"/>
</dbReference>
<keyword evidence="12" id="KW-0418">Kinase</keyword>
<dbReference type="PROSITE" id="PS00369">
    <property type="entry name" value="PTS_HPR_HIS"/>
    <property type="match status" value="1"/>
</dbReference>
<evidence type="ECO:0000259" key="17">
    <source>
        <dbReference type="PROSITE" id="PS51350"/>
    </source>
</evidence>
<evidence type="ECO:0000256" key="11">
    <source>
        <dbReference type="ARBA" id="ARBA00022723"/>
    </source>
</evidence>
<dbReference type="Pfam" id="PF05524">
    <property type="entry name" value="PEP-utilisers_N"/>
    <property type="match status" value="1"/>
</dbReference>
<dbReference type="InterPro" id="IPR015813">
    <property type="entry name" value="Pyrv/PenolPyrv_kinase-like_dom"/>
</dbReference>
<evidence type="ECO:0000256" key="15">
    <source>
        <dbReference type="SAM" id="MobiDB-lite"/>
    </source>
</evidence>
<evidence type="ECO:0000256" key="9">
    <source>
        <dbReference type="ARBA" id="ARBA00022679"/>
    </source>
</evidence>
<dbReference type="PROSITE" id="PS00371">
    <property type="entry name" value="PTS_EIIA_TYPE_1_HIS"/>
    <property type="match status" value="1"/>
</dbReference>
<evidence type="ECO:0000256" key="3">
    <source>
        <dbReference type="ARBA" id="ARBA00004496"/>
    </source>
</evidence>
<dbReference type="PROSITE" id="PS51093">
    <property type="entry name" value="PTS_EIIA_TYPE_1"/>
    <property type="match status" value="1"/>
</dbReference>
<keyword evidence="11" id="KW-0479">Metal-binding</keyword>
<feature type="compositionally biased region" description="Low complexity" evidence="15">
    <location>
        <begin position="280"/>
        <end position="290"/>
    </location>
</feature>
<keyword evidence="8" id="KW-0762">Sugar transport</keyword>
<feature type="domain" description="HPr" evidence="17">
    <location>
        <begin position="190"/>
        <end position="277"/>
    </location>
</feature>
<dbReference type="InterPro" id="IPR040442">
    <property type="entry name" value="Pyrv_kinase-like_dom_sf"/>
</dbReference>
<comment type="caution">
    <text evidence="18">The sequence shown here is derived from an EMBL/GenBank/DDBJ whole genome shotgun (WGS) entry which is preliminary data.</text>
</comment>
<comment type="catalytic activity">
    <reaction evidence="1">
        <text>L-histidyl-[protein] + phosphoenolpyruvate = N(pros)-phospho-L-histidyl-[protein] + pyruvate</text>
        <dbReference type="Rhea" id="RHEA:23880"/>
        <dbReference type="Rhea" id="RHEA-COMP:9745"/>
        <dbReference type="Rhea" id="RHEA-COMP:9746"/>
        <dbReference type="ChEBI" id="CHEBI:15361"/>
        <dbReference type="ChEBI" id="CHEBI:29979"/>
        <dbReference type="ChEBI" id="CHEBI:58702"/>
        <dbReference type="ChEBI" id="CHEBI:64837"/>
        <dbReference type="EC" id="2.7.3.9"/>
    </reaction>
</comment>
<dbReference type="InterPro" id="IPR023151">
    <property type="entry name" value="PEP_util_CS"/>
</dbReference>
<dbReference type="PANTHER" id="PTHR46244">
    <property type="entry name" value="PHOSPHOENOLPYRUVATE-PROTEIN PHOSPHOTRANSFERASE"/>
    <property type="match status" value="1"/>
</dbReference>
<organism evidence="18 19">
    <name type="scientific">Silvimonas iriomotensis</name>
    <dbReference type="NCBI Taxonomy" id="449662"/>
    <lineage>
        <taxon>Bacteria</taxon>
        <taxon>Pseudomonadati</taxon>
        <taxon>Pseudomonadota</taxon>
        <taxon>Betaproteobacteria</taxon>
        <taxon>Neisseriales</taxon>
        <taxon>Chitinibacteraceae</taxon>
        <taxon>Silvimonas</taxon>
    </lineage>
</organism>
<dbReference type="InterPro" id="IPR036618">
    <property type="entry name" value="PtsI_HPr-bd_sf"/>
</dbReference>
<dbReference type="EMBL" id="BMLX01000004">
    <property type="protein sequence ID" value="GGP22916.1"/>
    <property type="molecule type" value="Genomic_DNA"/>
</dbReference>
<sequence length="864" mass="90949">MPALLYPEIEKSQKKPEVAKMSNKTVELIAPLSGLFVPIEAVPDPVFSQKMVGDGVSIDPTSNVLLAPAAGKITQLASTFHALTLTTTDGLQILLHIGLDTVMLKGQGFRPLVKEGDVVALGQPLVEFDEAVITAAGKSSMTEIVIANGDIVTNLQAARGFAHAGKTVALTVTMTGDFAAAETAAAPAGNLSDAIRVPNPTGLHARPAAVVANAAKTFKSDIKLVRGSEEANAKSVVSIMGLEVQNNDEIRVKATGVDAAEAIKALVDLIRSGSGEDCGAAAAPAAAPKPVAVPRPAPKAHSDDPNVLLGVSASPGLAVGQIFQVRQEVIEVREAGDNPQLERRRLEDALKEARQQLEGLKSEISDASKAEIFSAHQELLADPELLDLALSAISAGKSAPFAWKQAFTAYADKLSKLKNELLAGRANDIRDVGRRVLRLLTGVKEAALEVPDNAILIAEELTPSDTASLDRNKVLGFATTGGGATSHVAILARSLNIPAICGIEEAVLELANGTNVILDGTKGSLRKNPSEAEIQDIRTRQATLAKKREEELAAAGQPAVTKDGVHIEVVANIGGLEDAQQSVTLGGEGVGLLRSEFLYLERTDAPTEEEQTKIYGDIAKALGTERTLVIRTLDVGGDKPLPYLPMPAEENPFLGVRGIRLCLAAPEILRTQVRGILRAAPYSKLHIMFPMIASLEEVREAKKIVAEEKAALGVTADVKVGIMVEVPSTAVMSEIFAREVDFFSIGTNDLTQYTLAMDRGHPKLAKQADALHPGVLRLIAMTVKGAHAHGKWVGVCGGIASDPLAVPVLLGIGVDELSVSVPAIPAIKAMVRKLNKADCQKLATEVLQMGTVAEVRARLSGLVD</sequence>
<dbReference type="Pfam" id="PF00358">
    <property type="entry name" value="PTS_EIIA_1"/>
    <property type="match status" value="1"/>
</dbReference>
<evidence type="ECO:0000313" key="19">
    <source>
        <dbReference type="Proteomes" id="UP000637267"/>
    </source>
</evidence>
<dbReference type="InterPro" id="IPR001020">
    <property type="entry name" value="PTS_HPr_His_P_site"/>
</dbReference>
<dbReference type="InterPro" id="IPR008279">
    <property type="entry name" value="PEP-util_enz_mobile_dom"/>
</dbReference>
<dbReference type="SUPFAM" id="SSF51621">
    <property type="entry name" value="Phosphoenolpyruvate/pyruvate domain"/>
    <property type="match status" value="1"/>
</dbReference>
<dbReference type="PROSITE" id="PS00589">
    <property type="entry name" value="PTS_HPR_SER"/>
    <property type="match status" value="1"/>
</dbReference>
<dbReference type="InterPro" id="IPR035895">
    <property type="entry name" value="HPr-like_sf"/>
</dbReference>
<keyword evidence="9" id="KW-0808">Transferase</keyword>
<evidence type="ECO:0000259" key="16">
    <source>
        <dbReference type="PROSITE" id="PS51093"/>
    </source>
</evidence>
<dbReference type="SUPFAM" id="SSF52009">
    <property type="entry name" value="Phosphohistidine domain"/>
    <property type="match status" value="1"/>
</dbReference>
<keyword evidence="19" id="KW-1185">Reference proteome</keyword>
<evidence type="ECO:0000256" key="7">
    <source>
        <dbReference type="ARBA" id="ARBA00022490"/>
    </source>
</evidence>
<dbReference type="SUPFAM" id="SSF51261">
    <property type="entry name" value="Duplicated hybrid motif"/>
    <property type="match status" value="1"/>
</dbReference>
<dbReference type="PROSITE" id="PS00742">
    <property type="entry name" value="PEP_ENZYMES_2"/>
    <property type="match status" value="1"/>
</dbReference>
<feature type="coiled-coil region" evidence="14">
    <location>
        <begin position="343"/>
        <end position="370"/>
    </location>
</feature>
<keyword evidence="13" id="KW-0460">Magnesium</keyword>